<dbReference type="RefSeq" id="WP_131897373.1">
    <property type="nucleotide sequence ID" value="NZ_SMKZ01000028.1"/>
</dbReference>
<accession>A0A4R5D8G1</accession>
<proteinExistence type="predicted"/>
<gene>
    <name evidence="5" type="ORF">E1269_18975</name>
</gene>
<organism evidence="5 6">
    <name type="scientific">Jiangella asiatica</name>
    <dbReference type="NCBI Taxonomy" id="2530372"/>
    <lineage>
        <taxon>Bacteria</taxon>
        <taxon>Bacillati</taxon>
        <taxon>Actinomycetota</taxon>
        <taxon>Actinomycetes</taxon>
        <taxon>Jiangellales</taxon>
        <taxon>Jiangellaceae</taxon>
        <taxon>Jiangella</taxon>
    </lineage>
</organism>
<reference evidence="5 6" key="1">
    <citation type="submission" date="2019-03" db="EMBL/GenBank/DDBJ databases">
        <title>Draft genome sequences of novel Actinobacteria.</title>
        <authorList>
            <person name="Sahin N."/>
            <person name="Ay H."/>
            <person name="Saygin H."/>
        </authorList>
    </citation>
    <scope>NUCLEOTIDE SEQUENCE [LARGE SCALE GENOMIC DNA]</scope>
    <source>
        <strain evidence="5 6">5K138</strain>
    </source>
</reference>
<dbReference type="PROSITE" id="PS50932">
    <property type="entry name" value="HTH_LACI_2"/>
    <property type="match status" value="1"/>
</dbReference>
<dbReference type="CDD" id="cd01392">
    <property type="entry name" value="HTH_LacI"/>
    <property type="match status" value="1"/>
</dbReference>
<dbReference type="PANTHER" id="PTHR30146:SF153">
    <property type="entry name" value="LACTOSE OPERON REPRESSOR"/>
    <property type="match status" value="1"/>
</dbReference>
<dbReference type="PANTHER" id="PTHR30146">
    <property type="entry name" value="LACI-RELATED TRANSCRIPTIONAL REPRESSOR"/>
    <property type="match status" value="1"/>
</dbReference>
<dbReference type="EMBL" id="SMKZ01000028">
    <property type="protein sequence ID" value="TDE08021.1"/>
    <property type="molecule type" value="Genomic_DNA"/>
</dbReference>
<comment type="caution">
    <text evidence="5">The sequence shown here is derived from an EMBL/GenBank/DDBJ whole genome shotgun (WGS) entry which is preliminary data.</text>
</comment>
<dbReference type="Gene3D" id="1.10.260.40">
    <property type="entry name" value="lambda repressor-like DNA-binding domains"/>
    <property type="match status" value="1"/>
</dbReference>
<feature type="domain" description="HTH lacI-type" evidence="4">
    <location>
        <begin position="11"/>
        <end position="65"/>
    </location>
</feature>
<dbReference type="GO" id="GO:0003700">
    <property type="term" value="F:DNA-binding transcription factor activity"/>
    <property type="evidence" value="ECO:0007669"/>
    <property type="project" value="TreeGrafter"/>
</dbReference>
<evidence type="ECO:0000313" key="5">
    <source>
        <dbReference type="EMBL" id="TDE08021.1"/>
    </source>
</evidence>
<dbReference type="PROSITE" id="PS00356">
    <property type="entry name" value="HTH_LACI_1"/>
    <property type="match status" value="1"/>
</dbReference>
<dbReference type="InterPro" id="IPR028082">
    <property type="entry name" value="Peripla_BP_I"/>
</dbReference>
<dbReference type="OrthoDB" id="2854648at2"/>
<sequence length="344" mass="36749">MSSPPGRGKRPSIKDVAARAGVSTKTVSNVLHGHPYLSDNVRERVEAAITELNYRPNPVARNLRGGRLGFIALSVPAISIPYYAELASCIVAAARARGFTVLIDETAGEPERERELLTAIGPRLADGVIHTPVAITGANMEELAEHVDTPIVLLGEAAFGTQLDHVVVDNTSAAREATDHLLGLGRRRIALLGAHQDLAEDERLNGYRAALAAADIEPDPRFVVPIGGARLSEDGAEAMRVLLALPEPPDAVFCYTDLLAYGAMRVLLAADHRIPRDVAVIGFDDLDVSAQITPALSSIAPDKQAIAHAAVDRIVARLSNRNQQPQTTTIPHRLVIRASTATDQ</sequence>
<keyword evidence="3" id="KW-0804">Transcription</keyword>
<protein>
    <submittedName>
        <fullName evidence="5">LacI family transcriptional regulator</fullName>
    </submittedName>
</protein>
<evidence type="ECO:0000256" key="2">
    <source>
        <dbReference type="ARBA" id="ARBA00023125"/>
    </source>
</evidence>
<keyword evidence="2" id="KW-0238">DNA-binding</keyword>
<dbReference type="SUPFAM" id="SSF47413">
    <property type="entry name" value="lambda repressor-like DNA-binding domains"/>
    <property type="match status" value="1"/>
</dbReference>
<dbReference type="Gene3D" id="3.40.50.2300">
    <property type="match status" value="2"/>
</dbReference>
<dbReference type="SUPFAM" id="SSF53822">
    <property type="entry name" value="Periplasmic binding protein-like I"/>
    <property type="match status" value="1"/>
</dbReference>
<dbReference type="Pfam" id="PF00356">
    <property type="entry name" value="LacI"/>
    <property type="match status" value="1"/>
</dbReference>
<dbReference type="InterPro" id="IPR000843">
    <property type="entry name" value="HTH_LacI"/>
</dbReference>
<dbReference type="SMART" id="SM00354">
    <property type="entry name" value="HTH_LACI"/>
    <property type="match status" value="1"/>
</dbReference>
<dbReference type="InParanoid" id="A0A4R5D8G1"/>
<dbReference type="AlphaFoldDB" id="A0A4R5D8G1"/>
<dbReference type="GO" id="GO:0000976">
    <property type="term" value="F:transcription cis-regulatory region binding"/>
    <property type="evidence" value="ECO:0007669"/>
    <property type="project" value="TreeGrafter"/>
</dbReference>
<evidence type="ECO:0000313" key="6">
    <source>
        <dbReference type="Proteomes" id="UP000294739"/>
    </source>
</evidence>
<dbReference type="CDD" id="cd06267">
    <property type="entry name" value="PBP1_LacI_sugar_binding-like"/>
    <property type="match status" value="1"/>
</dbReference>
<evidence type="ECO:0000259" key="4">
    <source>
        <dbReference type="PROSITE" id="PS50932"/>
    </source>
</evidence>
<dbReference type="InterPro" id="IPR010982">
    <property type="entry name" value="Lambda_DNA-bd_dom_sf"/>
</dbReference>
<dbReference type="Pfam" id="PF13377">
    <property type="entry name" value="Peripla_BP_3"/>
    <property type="match status" value="1"/>
</dbReference>
<keyword evidence="6" id="KW-1185">Reference proteome</keyword>
<keyword evidence="1" id="KW-0805">Transcription regulation</keyword>
<dbReference type="Proteomes" id="UP000294739">
    <property type="component" value="Unassembled WGS sequence"/>
</dbReference>
<evidence type="ECO:0000256" key="3">
    <source>
        <dbReference type="ARBA" id="ARBA00023163"/>
    </source>
</evidence>
<dbReference type="InterPro" id="IPR046335">
    <property type="entry name" value="LacI/GalR-like_sensor"/>
</dbReference>
<name>A0A4R5D8G1_9ACTN</name>
<evidence type="ECO:0000256" key="1">
    <source>
        <dbReference type="ARBA" id="ARBA00023015"/>
    </source>
</evidence>